<gene>
    <name evidence="1" type="ORF">CcCBS67573_g09589</name>
</gene>
<proteinExistence type="predicted"/>
<name>A0A507DSS7_9FUNG</name>
<reference evidence="1 2" key="1">
    <citation type="journal article" date="2019" name="Sci. Rep.">
        <title>Comparative genomics of chytrid fungi reveal insights into the obligate biotrophic and pathogenic lifestyle of Synchytrium endobioticum.</title>
        <authorList>
            <person name="van de Vossenberg B.T.L.H."/>
            <person name="Warris S."/>
            <person name="Nguyen H.D.T."/>
            <person name="van Gent-Pelzer M.P.E."/>
            <person name="Joly D.L."/>
            <person name="van de Geest H.C."/>
            <person name="Bonants P.J.M."/>
            <person name="Smith D.S."/>
            <person name="Levesque C.A."/>
            <person name="van der Lee T.A.J."/>
        </authorList>
    </citation>
    <scope>NUCLEOTIDE SEQUENCE [LARGE SCALE GENOMIC DNA]</scope>
    <source>
        <strain evidence="1 2">CBS 675.73</strain>
    </source>
</reference>
<organism evidence="1 2">
    <name type="scientific">Chytriomyces confervae</name>
    <dbReference type="NCBI Taxonomy" id="246404"/>
    <lineage>
        <taxon>Eukaryota</taxon>
        <taxon>Fungi</taxon>
        <taxon>Fungi incertae sedis</taxon>
        <taxon>Chytridiomycota</taxon>
        <taxon>Chytridiomycota incertae sedis</taxon>
        <taxon>Chytridiomycetes</taxon>
        <taxon>Chytridiales</taxon>
        <taxon>Chytriomycetaceae</taxon>
        <taxon>Chytriomyces</taxon>
    </lineage>
</organism>
<keyword evidence="2" id="KW-1185">Reference proteome</keyword>
<comment type="caution">
    <text evidence="1">The sequence shown here is derived from an EMBL/GenBank/DDBJ whole genome shotgun (WGS) entry which is preliminary data.</text>
</comment>
<evidence type="ECO:0000313" key="2">
    <source>
        <dbReference type="Proteomes" id="UP000320333"/>
    </source>
</evidence>
<accession>A0A507DSS7</accession>
<evidence type="ECO:0000313" key="1">
    <source>
        <dbReference type="EMBL" id="TPX54312.1"/>
    </source>
</evidence>
<sequence>MPDEVVVIPAKHRRGRPKGSKNVKKAKAVQAAKDPTAEPKYHKRTQADNTVYILTPEDEEVHRKGIEAAITKLNLKRNPKHMQVLGYKNHADNSVKKLTVYVNALFGNMDWKNGAPVLDLKGNPIYCDKKWKSPKCVQSLMTTVNELHVAHGHAANDHYKEACSDCMHLYYTRDNANKCPFHAGSPVLFRWGQPSTSNMVVVEESKAGQGYEANGDSPFLPFAHQQQQPPVVGQQHLLPTLPPQQISPITQQQPLPIAPPQFTTMNTFQQTFISNLKHRLATQKLEDVTQQQTGLNALLQFEDSDDEEELFKSNLEDFVLVPRMRKSIYINRYIDRLLEFVKEDNFFVIFLGETLTTTANEAFKNAAVVFLVLGEDLVGLVLTHSKSRQDRQSCNYQFCTIKNLFGSLSKLPQPVEESHSNALSDSVVTENEGIFNFSVRCMQGHQKTPLKLYSIMALQTPALVDVLCNAFFPGAMERKLHVCKVVSKFEPGVFNHVEDNRGDILRYVACNKLNPKHTDKHDNLKIPSTLVYGGDFTGGATFLTLTESGIHIPVKLYTLLGAI</sequence>
<dbReference type="EMBL" id="QEAP01000902">
    <property type="protein sequence ID" value="TPX54312.1"/>
    <property type="molecule type" value="Genomic_DNA"/>
</dbReference>
<dbReference type="Proteomes" id="UP000320333">
    <property type="component" value="Unassembled WGS sequence"/>
</dbReference>
<dbReference type="OrthoDB" id="2159469at2759"/>
<dbReference type="AlphaFoldDB" id="A0A507DSS7"/>
<protein>
    <submittedName>
        <fullName evidence="1">Uncharacterized protein</fullName>
    </submittedName>
</protein>